<proteinExistence type="predicted"/>
<gene>
    <name evidence="1" type="ORF">M9H77_19767</name>
</gene>
<evidence type="ECO:0000313" key="1">
    <source>
        <dbReference type="EMBL" id="KAI5669914.1"/>
    </source>
</evidence>
<protein>
    <submittedName>
        <fullName evidence="1">Uncharacterized protein</fullName>
    </submittedName>
</protein>
<reference evidence="2" key="1">
    <citation type="journal article" date="2023" name="Nat. Plants">
        <title>Single-cell RNA sequencing provides a high-resolution roadmap for understanding the multicellular compartmentation of specialized metabolism.</title>
        <authorList>
            <person name="Sun S."/>
            <person name="Shen X."/>
            <person name="Li Y."/>
            <person name="Li Y."/>
            <person name="Wang S."/>
            <person name="Li R."/>
            <person name="Zhang H."/>
            <person name="Shen G."/>
            <person name="Guo B."/>
            <person name="Wei J."/>
            <person name="Xu J."/>
            <person name="St-Pierre B."/>
            <person name="Chen S."/>
            <person name="Sun C."/>
        </authorList>
    </citation>
    <scope>NUCLEOTIDE SEQUENCE [LARGE SCALE GENOMIC DNA]</scope>
</reference>
<comment type="caution">
    <text evidence="1">The sequence shown here is derived from an EMBL/GenBank/DDBJ whole genome shotgun (WGS) entry which is preliminary data.</text>
</comment>
<dbReference type="Proteomes" id="UP001060085">
    <property type="component" value="Linkage Group LG04"/>
</dbReference>
<name>A0ACC0BB87_CATRO</name>
<sequence>MAEGLMAPKSPEDVYSVKTFGFAAKDSSGLFSPFNFSRRATGENDVQFKVLYCGTCYYDWAMITNKYGMTNYPFVIGHEIIGVVTEVGSKVKKFKVGDKVGVGGHVGACEKCELCINGVENNCPEAESTDGFSGKNFGGCSNIMVVNEKYAVVWPENLPLDTGVPLLCAGMTTYSPLKRYGLDKPGLHIGIAGLGGLGHLAIRFVKAFGSKVTLISSSIKKKREAFEKFGVYSFLVSSNPEEMQGAFGTLDGIIDTMPVAHSIVPFLALLKPLGKIIILGVPEEPFEVPAPALLMGGKLIAGSASGSMKETQEMIDFAAKHNIVADVEVIPIDYLNTAMERIKNSDVKYRFVIDVGNTLKSP</sequence>
<keyword evidence="2" id="KW-1185">Reference proteome</keyword>
<evidence type="ECO:0000313" key="2">
    <source>
        <dbReference type="Proteomes" id="UP001060085"/>
    </source>
</evidence>
<dbReference type="EMBL" id="CM044704">
    <property type="protein sequence ID" value="KAI5669914.1"/>
    <property type="molecule type" value="Genomic_DNA"/>
</dbReference>
<organism evidence="1 2">
    <name type="scientific">Catharanthus roseus</name>
    <name type="common">Madagascar periwinkle</name>
    <name type="synonym">Vinca rosea</name>
    <dbReference type="NCBI Taxonomy" id="4058"/>
    <lineage>
        <taxon>Eukaryota</taxon>
        <taxon>Viridiplantae</taxon>
        <taxon>Streptophyta</taxon>
        <taxon>Embryophyta</taxon>
        <taxon>Tracheophyta</taxon>
        <taxon>Spermatophyta</taxon>
        <taxon>Magnoliopsida</taxon>
        <taxon>eudicotyledons</taxon>
        <taxon>Gunneridae</taxon>
        <taxon>Pentapetalae</taxon>
        <taxon>asterids</taxon>
        <taxon>lamiids</taxon>
        <taxon>Gentianales</taxon>
        <taxon>Apocynaceae</taxon>
        <taxon>Rauvolfioideae</taxon>
        <taxon>Vinceae</taxon>
        <taxon>Catharanthinae</taxon>
        <taxon>Catharanthus</taxon>
    </lineage>
</organism>
<accession>A0ACC0BB87</accession>